<dbReference type="EMBL" id="KN817520">
    <property type="protein sequence ID" value="KJA28743.1"/>
    <property type="molecule type" value="Genomic_DNA"/>
</dbReference>
<evidence type="ECO:0000313" key="2">
    <source>
        <dbReference type="EMBL" id="KJA28743.1"/>
    </source>
</evidence>
<dbReference type="OMA" id="FAVHTHT"/>
<dbReference type="Proteomes" id="UP000054270">
    <property type="component" value="Unassembled WGS sequence"/>
</dbReference>
<feature type="transmembrane region" description="Helical" evidence="1">
    <location>
        <begin position="13"/>
        <end position="32"/>
    </location>
</feature>
<organism evidence="2 3">
    <name type="scientific">Hypholoma sublateritium (strain FD-334 SS-4)</name>
    <dbReference type="NCBI Taxonomy" id="945553"/>
    <lineage>
        <taxon>Eukaryota</taxon>
        <taxon>Fungi</taxon>
        <taxon>Dikarya</taxon>
        <taxon>Basidiomycota</taxon>
        <taxon>Agaricomycotina</taxon>
        <taxon>Agaricomycetes</taxon>
        <taxon>Agaricomycetidae</taxon>
        <taxon>Agaricales</taxon>
        <taxon>Agaricineae</taxon>
        <taxon>Strophariaceae</taxon>
        <taxon>Hypholoma</taxon>
    </lineage>
</organism>
<keyword evidence="1" id="KW-1133">Transmembrane helix</keyword>
<evidence type="ECO:0000256" key="1">
    <source>
        <dbReference type="SAM" id="Phobius"/>
    </source>
</evidence>
<dbReference type="OrthoDB" id="7961613at2759"/>
<keyword evidence="3" id="KW-1185">Reference proteome</keyword>
<dbReference type="STRING" id="945553.A0A0D2MXF5"/>
<sequence length="85" mass="9378">MARLPLSDIVHRGVVYSLAALTVYGVVMSVLIHQDTMKRGREIIVEREAQGLPTTPVPKKQVNPEDVEKSLAEQAQAIFRKGKAP</sequence>
<reference evidence="3" key="1">
    <citation type="submission" date="2014-04" db="EMBL/GenBank/DDBJ databases">
        <title>Evolutionary Origins and Diversification of the Mycorrhizal Mutualists.</title>
        <authorList>
            <consortium name="DOE Joint Genome Institute"/>
            <consortium name="Mycorrhizal Genomics Consortium"/>
            <person name="Kohler A."/>
            <person name="Kuo A."/>
            <person name="Nagy L.G."/>
            <person name="Floudas D."/>
            <person name="Copeland A."/>
            <person name="Barry K.W."/>
            <person name="Cichocki N."/>
            <person name="Veneault-Fourrey C."/>
            <person name="LaButti K."/>
            <person name="Lindquist E.A."/>
            <person name="Lipzen A."/>
            <person name="Lundell T."/>
            <person name="Morin E."/>
            <person name="Murat C."/>
            <person name="Riley R."/>
            <person name="Ohm R."/>
            <person name="Sun H."/>
            <person name="Tunlid A."/>
            <person name="Henrissat B."/>
            <person name="Grigoriev I.V."/>
            <person name="Hibbett D.S."/>
            <person name="Martin F."/>
        </authorList>
    </citation>
    <scope>NUCLEOTIDE SEQUENCE [LARGE SCALE GENOMIC DNA]</scope>
    <source>
        <strain evidence="3">FD-334 SS-4</strain>
    </source>
</reference>
<dbReference type="AlphaFoldDB" id="A0A0D2MXF5"/>
<name>A0A0D2MXF5_HYPSF</name>
<accession>A0A0D2MXF5</accession>
<keyword evidence="1" id="KW-0812">Transmembrane</keyword>
<keyword evidence="1" id="KW-0472">Membrane</keyword>
<evidence type="ECO:0000313" key="3">
    <source>
        <dbReference type="Proteomes" id="UP000054270"/>
    </source>
</evidence>
<protein>
    <submittedName>
        <fullName evidence="2">Uncharacterized protein</fullName>
    </submittedName>
</protein>
<proteinExistence type="predicted"/>
<gene>
    <name evidence="2" type="ORF">HYPSUDRAFT_154778</name>
</gene>